<dbReference type="SUPFAM" id="SSF54001">
    <property type="entry name" value="Cysteine proteinases"/>
    <property type="match status" value="1"/>
</dbReference>
<dbReference type="Gene3D" id="3.90.70.20">
    <property type="match status" value="1"/>
</dbReference>
<comment type="caution">
    <text evidence="1">The sequence shown here is derived from an EMBL/GenBank/DDBJ whole genome shotgun (WGS) entry which is preliminary data.</text>
</comment>
<accession>A0A502GPI3</accession>
<reference evidence="1 2" key="1">
    <citation type="journal article" date="2019" name="Environ. Microbiol.">
        <title>Species interactions and distinct microbial communities in high Arctic permafrost affected cryosols are associated with the CH4 and CO2 gas fluxes.</title>
        <authorList>
            <person name="Altshuler I."/>
            <person name="Hamel J."/>
            <person name="Turney S."/>
            <person name="Magnuson E."/>
            <person name="Levesque R."/>
            <person name="Greer C."/>
            <person name="Whyte L.G."/>
        </authorList>
    </citation>
    <scope>NUCLEOTIDE SEQUENCE [LARGE SCALE GENOMIC DNA]</scope>
    <source>
        <strain evidence="1 2">E4</strain>
    </source>
</reference>
<dbReference type="AlphaFoldDB" id="A0A502GPI3"/>
<dbReference type="OrthoDB" id="6506535at2"/>
<proteinExistence type="predicted"/>
<evidence type="ECO:0000313" key="2">
    <source>
        <dbReference type="Proteomes" id="UP000317663"/>
    </source>
</evidence>
<gene>
    <name evidence="1" type="ORF">EAH77_06250</name>
</gene>
<protein>
    <recommendedName>
        <fullName evidence="3">Peptidase C58 YopT-type domain-containing protein</fullName>
    </recommendedName>
</protein>
<evidence type="ECO:0000313" key="1">
    <source>
        <dbReference type="EMBL" id="TPG63180.1"/>
    </source>
</evidence>
<dbReference type="EMBL" id="RCZD01000003">
    <property type="protein sequence ID" value="TPG63180.1"/>
    <property type="molecule type" value="Genomic_DNA"/>
</dbReference>
<sequence length="226" mass="25765">MDGEALKILLKYQGNYNFFCQDKYIRSNGWANVDSRTRKGAWIGNQYNEKGQVTAYGLEGGVCVGLGVAYLISGNEWETFNAYMMSDRGKSVIRGTANLQMLTQHSAVPSPEGWHTVLNVNHVRFVKEFDISFDLFTANPRQALWRELTPEVGYLILAYGRTCGHVLSMRLRQGTITLFDPNSGEYSFPYKNGRSPGMESFLSYFTTVLYTRFTLFLAEKYVLSRY</sequence>
<organism evidence="1 2">
    <name type="scientific">Ewingella americana</name>
    <dbReference type="NCBI Taxonomy" id="41202"/>
    <lineage>
        <taxon>Bacteria</taxon>
        <taxon>Pseudomonadati</taxon>
        <taxon>Pseudomonadota</taxon>
        <taxon>Gammaproteobacteria</taxon>
        <taxon>Enterobacterales</taxon>
        <taxon>Yersiniaceae</taxon>
        <taxon>Ewingella</taxon>
    </lineage>
</organism>
<dbReference type="RefSeq" id="WP_140470945.1">
    <property type="nucleotide sequence ID" value="NZ_RCZD01000003.1"/>
</dbReference>
<evidence type="ECO:0008006" key="3">
    <source>
        <dbReference type="Google" id="ProtNLM"/>
    </source>
</evidence>
<keyword evidence="2" id="KW-1185">Reference proteome</keyword>
<name>A0A502GPI3_9GAMM</name>
<dbReference type="InterPro" id="IPR038765">
    <property type="entry name" value="Papain-like_cys_pep_sf"/>
</dbReference>
<dbReference type="Proteomes" id="UP000317663">
    <property type="component" value="Unassembled WGS sequence"/>
</dbReference>